<dbReference type="GO" id="GO:0005634">
    <property type="term" value="C:nucleus"/>
    <property type="evidence" value="ECO:0007669"/>
    <property type="project" value="UniProtKB-SubCell"/>
</dbReference>
<evidence type="ECO:0000259" key="5">
    <source>
        <dbReference type="PROSITE" id="PS51319"/>
    </source>
</evidence>
<organism evidence="6 7">
    <name type="scientific">Lunasporangiospora selenospora</name>
    <dbReference type="NCBI Taxonomy" id="979761"/>
    <lineage>
        <taxon>Eukaryota</taxon>
        <taxon>Fungi</taxon>
        <taxon>Fungi incertae sedis</taxon>
        <taxon>Mucoromycota</taxon>
        <taxon>Mortierellomycotina</taxon>
        <taxon>Mortierellomycetes</taxon>
        <taxon>Mortierellales</taxon>
        <taxon>Mortierellaceae</taxon>
        <taxon>Lunasporangiospora</taxon>
    </lineage>
</organism>
<evidence type="ECO:0000313" key="7">
    <source>
        <dbReference type="Proteomes" id="UP000780801"/>
    </source>
</evidence>
<dbReference type="PANTHER" id="PTHR46010:SF1">
    <property type="entry name" value="PROTEIN IWS1 HOMOLOG"/>
    <property type="match status" value="1"/>
</dbReference>
<dbReference type="PANTHER" id="PTHR46010">
    <property type="entry name" value="PROTEIN IWS1 HOMOLOG"/>
    <property type="match status" value="1"/>
</dbReference>
<feature type="region of interest" description="Disordered" evidence="4">
    <location>
        <begin position="1"/>
        <end position="136"/>
    </location>
</feature>
<dbReference type="PROSITE" id="PS51319">
    <property type="entry name" value="TFIIS_N"/>
    <property type="match status" value="1"/>
</dbReference>
<comment type="function">
    <text evidence="1">Transcription factor involved in RNA polymerase II transcription regulation. May function in both SPT15/TBP post-recruitment and recruitment steps of transcription.</text>
</comment>
<dbReference type="GO" id="GO:0016973">
    <property type="term" value="P:poly(A)+ mRNA export from nucleus"/>
    <property type="evidence" value="ECO:0007669"/>
    <property type="project" value="TreeGrafter"/>
</dbReference>
<dbReference type="InterPro" id="IPR051037">
    <property type="entry name" value="RNAPII_TF_IWS1"/>
</dbReference>
<reference evidence="6" key="1">
    <citation type="journal article" date="2020" name="Fungal Divers.">
        <title>Resolving the Mortierellaceae phylogeny through synthesis of multi-gene phylogenetics and phylogenomics.</title>
        <authorList>
            <person name="Vandepol N."/>
            <person name="Liber J."/>
            <person name="Desiro A."/>
            <person name="Na H."/>
            <person name="Kennedy M."/>
            <person name="Barry K."/>
            <person name="Grigoriev I.V."/>
            <person name="Miller A.N."/>
            <person name="O'Donnell K."/>
            <person name="Stajich J.E."/>
            <person name="Bonito G."/>
        </authorList>
    </citation>
    <scope>NUCLEOTIDE SEQUENCE</scope>
    <source>
        <strain evidence="6">KOD1015</strain>
    </source>
</reference>
<feature type="domain" description="TFIIS N-terminal" evidence="5">
    <location>
        <begin position="230"/>
        <end position="309"/>
    </location>
</feature>
<feature type="compositionally biased region" description="Basic and acidic residues" evidence="4">
    <location>
        <begin position="1"/>
        <end position="13"/>
    </location>
</feature>
<comment type="similarity">
    <text evidence="2">Belongs to the IWS1 family.</text>
</comment>
<feature type="compositionally biased region" description="Basic residues" evidence="4">
    <location>
        <begin position="109"/>
        <end position="118"/>
    </location>
</feature>
<accession>A0A9P6FRZ6</accession>
<dbReference type="Proteomes" id="UP000780801">
    <property type="component" value="Unassembled WGS sequence"/>
</dbReference>
<dbReference type="EMBL" id="JAABOA010002258">
    <property type="protein sequence ID" value="KAF9580141.1"/>
    <property type="molecule type" value="Genomic_DNA"/>
</dbReference>
<name>A0A9P6FRZ6_9FUNG</name>
<feature type="compositionally biased region" description="Acidic residues" evidence="4">
    <location>
        <begin position="65"/>
        <end position="83"/>
    </location>
</feature>
<dbReference type="Pfam" id="PF08711">
    <property type="entry name" value="Med26"/>
    <property type="match status" value="1"/>
</dbReference>
<evidence type="ECO:0000256" key="1">
    <source>
        <dbReference type="ARBA" id="ARBA00037349"/>
    </source>
</evidence>
<keyword evidence="3" id="KW-0539">Nucleus</keyword>
<feature type="compositionally biased region" description="Basic and acidic residues" evidence="4">
    <location>
        <begin position="96"/>
        <end position="108"/>
    </location>
</feature>
<dbReference type="Gene3D" id="1.20.930.10">
    <property type="entry name" value="Conserved domain common to transcription factors TFIIS, elongin A, CRSP70"/>
    <property type="match status" value="1"/>
</dbReference>
<evidence type="ECO:0000256" key="4">
    <source>
        <dbReference type="SAM" id="MobiDB-lite"/>
    </source>
</evidence>
<evidence type="ECO:0000256" key="2">
    <source>
        <dbReference type="ARBA" id="ARBA00037992"/>
    </source>
</evidence>
<comment type="caution">
    <text evidence="6">The sequence shown here is derived from an EMBL/GenBank/DDBJ whole genome shotgun (WGS) entry which is preliminary data.</text>
</comment>
<dbReference type="OrthoDB" id="21124at2759"/>
<gene>
    <name evidence="6" type="primary">IWS1</name>
    <name evidence="6" type="ORF">BGW38_003333</name>
</gene>
<keyword evidence="7" id="KW-1185">Reference proteome</keyword>
<protein>
    <submittedName>
        <fullName evidence="6">Transcription factor iws1</fullName>
    </submittedName>
</protein>
<feature type="compositionally biased region" description="Basic and acidic residues" evidence="4">
    <location>
        <begin position="27"/>
        <end position="64"/>
    </location>
</feature>
<dbReference type="InterPro" id="IPR017923">
    <property type="entry name" value="TFIIS_N"/>
</dbReference>
<dbReference type="SUPFAM" id="SSF47676">
    <property type="entry name" value="Conserved domain common to transcription factors TFIIS, elongin A, CRSP70"/>
    <property type="match status" value="1"/>
</dbReference>
<sequence length="410" mass="46662">MSSDKKRIERDIFGDDDDDDEELTQNRQRDRDDRSPAAGTDDGHDSDRTSGARGADQDHSRARDDEYDPTQQDDQDKEEDAEENIQLPSFKKKRDPNRPDNNEDSPREPKKKKLTKKSKPGEGPEGQSGPDLPLDPREQALMQLEKDFELALKSGKSSNRRRRKEDEDDTEMDEGAQRFVSKMREAAFNDIDSKVKNESALAKVRMLENVKKQLNKSHVHNTFLDNGILDAMKLWLEPLQDASLPSLDIIQDFLDILDVLPIQTDHLVNSGVGRVVYFYTKVDESRVTPNIKRKAHALVDKWSRPIIKLSQDYRDKKINYADETPTTTQTRRRFANVASSSSTSAADAEADAKARGVRVPLIDRGSYTFMPESSLAFDKSRGGKVGIELLMDKYKKLKSHMAKIKQIKRT</sequence>
<comment type="subcellular location">
    <subcellularLocation>
        <location evidence="3">Nucleus</location>
    </subcellularLocation>
</comment>
<evidence type="ECO:0000256" key="3">
    <source>
        <dbReference type="PROSITE-ProRule" id="PRU00649"/>
    </source>
</evidence>
<dbReference type="InterPro" id="IPR035441">
    <property type="entry name" value="TFIIS/LEDGF_dom_sf"/>
</dbReference>
<dbReference type="AlphaFoldDB" id="A0A9P6FRZ6"/>
<feature type="compositionally biased region" description="Acidic residues" evidence="4">
    <location>
        <begin position="14"/>
        <end position="23"/>
    </location>
</feature>
<feature type="region of interest" description="Disordered" evidence="4">
    <location>
        <begin position="150"/>
        <end position="174"/>
    </location>
</feature>
<evidence type="ECO:0000313" key="6">
    <source>
        <dbReference type="EMBL" id="KAF9580141.1"/>
    </source>
</evidence>
<proteinExistence type="inferred from homology"/>